<dbReference type="PRINTS" id="PR00980">
    <property type="entry name" value="TRNASYNTHALA"/>
</dbReference>
<dbReference type="FunFam" id="3.30.930.10:FF:000046">
    <property type="entry name" value="Alanine--tRNA ligase"/>
    <property type="match status" value="1"/>
</dbReference>
<accession>A0AAX3EYW3</accession>
<dbReference type="InterPro" id="IPR002318">
    <property type="entry name" value="Ala-tRNA-lgiase_IIc"/>
</dbReference>
<dbReference type="SMART" id="SM00863">
    <property type="entry name" value="tRNA_SAD"/>
    <property type="match status" value="1"/>
</dbReference>
<feature type="binding site" evidence="14">
    <location>
        <position position="663"/>
    </location>
    <ligand>
        <name>Zn(2+)</name>
        <dbReference type="ChEBI" id="CHEBI:29105"/>
    </ligand>
</feature>
<dbReference type="InterPro" id="IPR018165">
    <property type="entry name" value="Ala-tRNA-synth_IIc_core"/>
</dbReference>
<evidence type="ECO:0000256" key="6">
    <source>
        <dbReference type="ARBA" id="ARBA00022741"/>
    </source>
</evidence>
<evidence type="ECO:0000256" key="1">
    <source>
        <dbReference type="ARBA" id="ARBA00008226"/>
    </source>
</evidence>
<dbReference type="Gene3D" id="3.30.980.10">
    <property type="entry name" value="Threonyl-trna Synthetase, Chain A, domain 2"/>
    <property type="match status" value="1"/>
</dbReference>
<keyword evidence="6 14" id="KW-0547">Nucleotide-binding</keyword>
<dbReference type="InterPro" id="IPR018163">
    <property type="entry name" value="Thr/Ala-tRNA-synth_IIc_edit"/>
</dbReference>
<evidence type="ECO:0000256" key="11">
    <source>
        <dbReference type="ARBA" id="ARBA00023146"/>
    </source>
</evidence>
<feature type="binding site" evidence="14">
    <location>
        <position position="558"/>
    </location>
    <ligand>
        <name>Zn(2+)</name>
        <dbReference type="ChEBI" id="CHEBI:29105"/>
    </ligand>
</feature>
<dbReference type="InterPro" id="IPR018164">
    <property type="entry name" value="Ala-tRNA-synth_IIc_N"/>
</dbReference>
<dbReference type="GO" id="GO:0004813">
    <property type="term" value="F:alanine-tRNA ligase activity"/>
    <property type="evidence" value="ECO:0007669"/>
    <property type="project" value="UniProtKB-UniRule"/>
</dbReference>
<comment type="domain">
    <text evidence="14">Consists of three domains; the N-terminal catalytic domain, the editing domain and the C-terminal C-Ala domain. The editing domain removes incorrectly charged amino acids, while the C-Ala domain, along with tRNA(Ala), serves as a bridge to cooperatively bring together the editing and aminoacylation centers thus stimulating deacylation of misacylated tRNAs.</text>
</comment>
<comment type="similarity">
    <text evidence="1 14">Belongs to the class-II aminoacyl-tRNA synthetase family.</text>
</comment>
<dbReference type="InterPro" id="IPR018162">
    <property type="entry name" value="Ala-tRNA-ligase_IIc_anticod-bd"/>
</dbReference>
<keyword evidence="7 14" id="KW-0862">Zinc</keyword>
<sequence>MNSKEIRKAWLDFFESKNHFIVPPKSLIPVNDNSLLWINSGVATLKDYFSGKKNPPSKRMANSQKSIRTNDIENVGITARHHTFFEMLGNFSIGDYFKKEAIEFATEFVLDVLKLDRSRLYFTYFHDDLETKNLWISQGFKEEQLIPGDRKTNFWEVGKGPCGPNTEIFYDRGEKYDQRGIELLKNDIENDRYIEIWNIVFSTYNSDGEGNYTELNQKNIDTGAGLERIVSILQDAPTNFDTDLFLPIIHEIEKYTSYRYKIENYFIKDKAQEEINSYFKIIADHMRTVVNAIADGEKPSNLSRGYILRRLIRRSYYKAIQLKITKSPFLYKLVDVIKASLPFEYDSKKVAEVIKEEEVLFSQTISKGKEILEKFISENSSKDLFPGDLAYKLHETYGFPFELTEEILLQKDIKINKEEFNLAKEKHIEASRNQKEAGMDKVINSLALIKAKEDEFIGYEHTNSVSKILRLLNEENEISENDGTSYLILDKTPFYATSGGQKHDKGYIEQNEVKLEILNVFKDKFGNHVHKVVGKLSKNYPVTCQVDLKIRRGLERNHSGTHLMFCALRNVFGNQIKQLGSDNNEDRLTFDAPFDAKPTNEEILKVENLVKSYIQKEVDRQYLIMDIDQAKEINAIMTLEEAEYMDSSKLRIVNFNGITADLCGGTHLENTKLLEDFKITSVEKKAAGVYRIRAISSKETIEKYLENQKQELMQELLVLVKKLKDMQFDFKVSLDESLELSSQIQEIKNLTNLASEAIKNKIKENSKKISIDLNEIELENINGNYLYLNDEISKEEIKNLSGVIREKFPNALVILISKGEAQSAISFASKKYNSINVLKELTNHFELRGGGNAILAMGSIKDYSQLKTFLKEKYKWEN</sequence>
<keyword evidence="8 14" id="KW-0067">ATP-binding</keyword>
<dbReference type="EMBL" id="CP107525">
    <property type="protein sequence ID" value="UZW64148.1"/>
    <property type="molecule type" value="Genomic_DNA"/>
</dbReference>
<dbReference type="InterPro" id="IPR009000">
    <property type="entry name" value="Transl_B-barrel_sf"/>
</dbReference>
<dbReference type="InterPro" id="IPR012947">
    <property type="entry name" value="tRNA_SAD"/>
</dbReference>
<dbReference type="SUPFAM" id="SSF55681">
    <property type="entry name" value="Class II aaRS and biotin synthetases"/>
    <property type="match status" value="1"/>
</dbReference>
<evidence type="ECO:0000256" key="8">
    <source>
        <dbReference type="ARBA" id="ARBA00022840"/>
    </source>
</evidence>
<feature type="binding site" evidence="14">
    <location>
        <position position="667"/>
    </location>
    <ligand>
        <name>Zn(2+)</name>
        <dbReference type="ChEBI" id="CHEBI:29105"/>
    </ligand>
</feature>
<dbReference type="Pfam" id="PF07973">
    <property type="entry name" value="tRNA_SAD"/>
    <property type="match status" value="1"/>
</dbReference>
<evidence type="ECO:0000256" key="12">
    <source>
        <dbReference type="ARBA" id="ARBA00024779"/>
    </source>
</evidence>
<dbReference type="PROSITE" id="PS50860">
    <property type="entry name" value="AA_TRNA_LIGASE_II_ALA"/>
    <property type="match status" value="1"/>
</dbReference>
<protein>
    <recommendedName>
        <fullName evidence="14">Alanine--tRNA ligase</fullName>
        <ecNumber evidence="14">6.1.1.7</ecNumber>
    </recommendedName>
    <alternativeName>
        <fullName evidence="14">Alanyl-tRNA synthetase</fullName>
        <shortName evidence="14">AlaRS</shortName>
    </alternativeName>
</protein>
<evidence type="ECO:0000313" key="16">
    <source>
        <dbReference type="EMBL" id="UZW64148.1"/>
    </source>
</evidence>
<dbReference type="GO" id="GO:0005829">
    <property type="term" value="C:cytosol"/>
    <property type="evidence" value="ECO:0007669"/>
    <property type="project" value="TreeGrafter"/>
</dbReference>
<dbReference type="EC" id="6.1.1.7" evidence="14"/>
<evidence type="ECO:0000256" key="9">
    <source>
        <dbReference type="ARBA" id="ARBA00022884"/>
    </source>
</evidence>
<dbReference type="HAMAP" id="MF_00036_B">
    <property type="entry name" value="Ala_tRNA_synth_B"/>
    <property type="match status" value="1"/>
</dbReference>
<evidence type="ECO:0000256" key="4">
    <source>
        <dbReference type="ARBA" id="ARBA00022598"/>
    </source>
</evidence>
<dbReference type="Gene3D" id="2.40.30.130">
    <property type="match status" value="1"/>
</dbReference>
<dbReference type="AlphaFoldDB" id="A0AAX3EYW3"/>
<comment type="function">
    <text evidence="12 14">Catalyzes the attachment of alanine to tRNA(Ala) in a two-step reaction: alanine is first activated by ATP to form Ala-AMP and then transferred to the acceptor end of tRNA(Ala). Also edits incorrectly charged Ser-tRNA(Ala) and Gly-tRNA(Ala) via its editing domain.</text>
</comment>
<gene>
    <name evidence="14 16" type="primary">alaS</name>
    <name evidence="16" type="ORF">OIE46_02055</name>
</gene>
<dbReference type="Proteomes" id="UP001164481">
    <property type="component" value="Chromosome"/>
</dbReference>
<dbReference type="Gene3D" id="3.30.930.10">
    <property type="entry name" value="Bira Bifunctional Protein, Domain 2"/>
    <property type="match status" value="1"/>
</dbReference>
<dbReference type="CDD" id="cd00673">
    <property type="entry name" value="AlaRS_core"/>
    <property type="match status" value="1"/>
</dbReference>
<organism evidence="16 17">
    <name type="scientific">Mycoplasmopsis synoviae</name>
    <name type="common">Mycoplasma synoviae</name>
    <dbReference type="NCBI Taxonomy" id="2109"/>
    <lineage>
        <taxon>Bacteria</taxon>
        <taxon>Bacillati</taxon>
        <taxon>Mycoplasmatota</taxon>
        <taxon>Mycoplasmoidales</taxon>
        <taxon>Metamycoplasmataceae</taxon>
        <taxon>Mycoplasmopsis</taxon>
    </lineage>
</organism>
<dbReference type="NCBIfam" id="TIGR00344">
    <property type="entry name" value="alaS"/>
    <property type="match status" value="1"/>
</dbReference>
<evidence type="ECO:0000256" key="14">
    <source>
        <dbReference type="HAMAP-Rule" id="MF_00036"/>
    </source>
</evidence>
<dbReference type="SUPFAM" id="SSF50447">
    <property type="entry name" value="Translation proteins"/>
    <property type="match status" value="1"/>
</dbReference>
<comment type="cofactor">
    <cofactor evidence="14">
        <name>Zn(2+)</name>
        <dbReference type="ChEBI" id="CHEBI:29105"/>
    </cofactor>
    <text evidence="14">Binds 1 zinc ion per subunit.</text>
</comment>
<reference evidence="16" key="1">
    <citation type="submission" date="2022-10" db="EMBL/GenBank/DDBJ databases">
        <authorList>
            <person name="Wei X."/>
        </authorList>
    </citation>
    <scope>NUCLEOTIDE SEQUENCE</scope>
    <source>
        <strain evidence="16">SD2</strain>
    </source>
</reference>
<name>A0AAX3EYW3_MYCSY</name>
<dbReference type="InterPro" id="IPR003156">
    <property type="entry name" value="DHHA1_dom"/>
</dbReference>
<keyword evidence="9 14" id="KW-0694">RNA-binding</keyword>
<comment type="catalytic activity">
    <reaction evidence="13 14">
        <text>tRNA(Ala) + L-alanine + ATP = L-alanyl-tRNA(Ala) + AMP + diphosphate</text>
        <dbReference type="Rhea" id="RHEA:12540"/>
        <dbReference type="Rhea" id="RHEA-COMP:9657"/>
        <dbReference type="Rhea" id="RHEA-COMP:9923"/>
        <dbReference type="ChEBI" id="CHEBI:30616"/>
        <dbReference type="ChEBI" id="CHEBI:33019"/>
        <dbReference type="ChEBI" id="CHEBI:57972"/>
        <dbReference type="ChEBI" id="CHEBI:78442"/>
        <dbReference type="ChEBI" id="CHEBI:78497"/>
        <dbReference type="ChEBI" id="CHEBI:456215"/>
        <dbReference type="EC" id="6.1.1.7"/>
    </reaction>
</comment>
<dbReference type="GO" id="GO:0006419">
    <property type="term" value="P:alanyl-tRNA aminoacylation"/>
    <property type="evidence" value="ECO:0007669"/>
    <property type="project" value="UniProtKB-UniRule"/>
</dbReference>
<proteinExistence type="inferred from homology"/>
<keyword evidence="4 14" id="KW-0436">Ligase</keyword>
<dbReference type="GO" id="GO:0005524">
    <property type="term" value="F:ATP binding"/>
    <property type="evidence" value="ECO:0007669"/>
    <property type="project" value="UniProtKB-UniRule"/>
</dbReference>
<evidence type="ECO:0000259" key="15">
    <source>
        <dbReference type="PROSITE" id="PS50860"/>
    </source>
</evidence>
<keyword evidence="10 14" id="KW-0648">Protein biosynthesis</keyword>
<dbReference type="InterPro" id="IPR050058">
    <property type="entry name" value="Ala-tRNA_ligase"/>
</dbReference>
<evidence type="ECO:0000256" key="7">
    <source>
        <dbReference type="ARBA" id="ARBA00022833"/>
    </source>
</evidence>
<evidence type="ECO:0000256" key="2">
    <source>
        <dbReference type="ARBA" id="ARBA00022490"/>
    </source>
</evidence>
<feature type="binding site" evidence="14">
    <location>
        <position position="562"/>
    </location>
    <ligand>
        <name>Zn(2+)</name>
        <dbReference type="ChEBI" id="CHEBI:29105"/>
    </ligand>
</feature>
<evidence type="ECO:0000313" key="17">
    <source>
        <dbReference type="Proteomes" id="UP001164481"/>
    </source>
</evidence>
<evidence type="ECO:0000256" key="13">
    <source>
        <dbReference type="ARBA" id="ARBA00048300"/>
    </source>
</evidence>
<dbReference type="GO" id="GO:0000049">
    <property type="term" value="F:tRNA binding"/>
    <property type="evidence" value="ECO:0007669"/>
    <property type="project" value="UniProtKB-KW"/>
</dbReference>
<reference evidence="16" key="2">
    <citation type="submission" date="2022-11" db="EMBL/GenBank/DDBJ databases">
        <title>complete genomes of mycoplasma synoviae ZX313 strain and SD2 strain.</title>
        <authorList>
            <person name="Zhong Q."/>
        </authorList>
    </citation>
    <scope>NUCLEOTIDE SEQUENCE</scope>
    <source>
        <strain evidence="16">SD2</strain>
    </source>
</reference>
<dbReference type="GO" id="GO:0008270">
    <property type="term" value="F:zinc ion binding"/>
    <property type="evidence" value="ECO:0007669"/>
    <property type="project" value="UniProtKB-UniRule"/>
</dbReference>
<feature type="domain" description="Alanyl-transfer RNA synthetases family profile" evidence="15">
    <location>
        <begin position="1"/>
        <end position="706"/>
    </location>
</feature>
<keyword evidence="3 14" id="KW-0820">tRNA-binding</keyword>
<evidence type="ECO:0000256" key="3">
    <source>
        <dbReference type="ARBA" id="ARBA00022555"/>
    </source>
</evidence>
<keyword evidence="11 14" id="KW-0030">Aminoacyl-tRNA synthetase</keyword>
<dbReference type="PANTHER" id="PTHR11777">
    <property type="entry name" value="ALANYL-TRNA SYNTHETASE"/>
    <property type="match status" value="1"/>
</dbReference>
<dbReference type="Pfam" id="PF01411">
    <property type="entry name" value="tRNA-synt_2c"/>
    <property type="match status" value="1"/>
</dbReference>
<dbReference type="GO" id="GO:0002161">
    <property type="term" value="F:aminoacyl-tRNA deacylase activity"/>
    <property type="evidence" value="ECO:0007669"/>
    <property type="project" value="TreeGrafter"/>
</dbReference>
<keyword evidence="5 14" id="KW-0479">Metal-binding</keyword>
<evidence type="ECO:0000256" key="5">
    <source>
        <dbReference type="ARBA" id="ARBA00022723"/>
    </source>
</evidence>
<evidence type="ECO:0000256" key="10">
    <source>
        <dbReference type="ARBA" id="ARBA00022917"/>
    </source>
</evidence>
<dbReference type="Pfam" id="PF02272">
    <property type="entry name" value="DHHA1"/>
    <property type="match status" value="1"/>
</dbReference>
<dbReference type="InterPro" id="IPR023033">
    <property type="entry name" value="Ala_tRNA_ligase_euk/bac"/>
</dbReference>
<dbReference type="SUPFAM" id="SSF101353">
    <property type="entry name" value="Putative anticodon-binding domain of alanyl-tRNA synthetase (AlaRS)"/>
    <property type="match status" value="1"/>
</dbReference>
<comment type="subcellular location">
    <subcellularLocation>
        <location evidence="14">Cytoplasm</location>
    </subcellularLocation>
</comment>
<keyword evidence="2 14" id="KW-0963">Cytoplasm</keyword>
<dbReference type="InterPro" id="IPR045864">
    <property type="entry name" value="aa-tRNA-synth_II/BPL/LPL"/>
</dbReference>
<dbReference type="RefSeq" id="WP_154221377.1">
    <property type="nucleotide sequence ID" value="NZ_CP034544.1"/>
</dbReference>
<dbReference type="PANTHER" id="PTHR11777:SF9">
    <property type="entry name" value="ALANINE--TRNA LIGASE, CYTOPLASMIC"/>
    <property type="match status" value="1"/>
</dbReference>
<dbReference type="Gene3D" id="3.10.310.40">
    <property type="match status" value="1"/>
</dbReference>
<dbReference type="FunFam" id="3.30.980.10:FF:000004">
    <property type="entry name" value="Alanine--tRNA ligase, cytoplasmic"/>
    <property type="match status" value="1"/>
</dbReference>
<dbReference type="SUPFAM" id="SSF55186">
    <property type="entry name" value="ThrRS/AlaRS common domain"/>
    <property type="match status" value="1"/>
</dbReference>